<dbReference type="PANTHER" id="PTHR35093:SF8">
    <property type="entry name" value="OUTER MEMBRANE PROTEIN NMB0088-RELATED"/>
    <property type="match status" value="1"/>
</dbReference>
<dbReference type="Gene3D" id="2.40.160.60">
    <property type="entry name" value="Outer membrane protein transport protein (OMPP1/FadL/TodX)"/>
    <property type="match status" value="1"/>
</dbReference>
<keyword evidence="5" id="KW-0472">Membrane</keyword>
<organism evidence="7">
    <name type="scientific">metagenome</name>
    <dbReference type="NCBI Taxonomy" id="256318"/>
    <lineage>
        <taxon>unclassified sequences</taxon>
        <taxon>metagenomes</taxon>
    </lineage>
</organism>
<dbReference type="Pfam" id="PF03349">
    <property type="entry name" value="Toluene_X"/>
    <property type="match status" value="1"/>
</dbReference>
<dbReference type="AlphaFoldDB" id="A0A380T8I2"/>
<dbReference type="GO" id="GO:0015483">
    <property type="term" value="F:long-chain fatty acid transporting porin activity"/>
    <property type="evidence" value="ECO:0007669"/>
    <property type="project" value="TreeGrafter"/>
</dbReference>
<dbReference type="EMBL" id="UIDG01000008">
    <property type="protein sequence ID" value="SUS03645.1"/>
    <property type="molecule type" value="Genomic_DNA"/>
</dbReference>
<keyword evidence="4" id="KW-0732">Signal</keyword>
<dbReference type="SUPFAM" id="SSF56935">
    <property type="entry name" value="Porins"/>
    <property type="match status" value="1"/>
</dbReference>
<keyword evidence="3" id="KW-0812">Transmembrane</keyword>
<proteinExistence type="predicted"/>
<dbReference type="GO" id="GO:0009279">
    <property type="term" value="C:cell outer membrane"/>
    <property type="evidence" value="ECO:0007669"/>
    <property type="project" value="UniProtKB-SubCell"/>
</dbReference>
<protein>
    <submittedName>
        <fullName evidence="7">Membrane protein involved in aromatic hydrocarbon degradation</fullName>
    </submittedName>
</protein>
<sequence>MIITSIPRVGAAGIVILCAVVSAEHAAAGGFYLSQQSVSQVGRGGAGGAVIGGDASVIYSNPAALTTLARPEISLGGSVLMPRVDFEDSGSTAATPGSGGAPAAVGGGDGGNPYDPTFVPNFYLAYPVPGDQLWLGVGVSAPFGIGVKFPKGWFGRYDAIRSELTTVDIAPSLAVKINKYVSVGGGVDIQYAEAYQTAAVPNPFAPGGPGVASDGRSRLEGEDWSVGFNAGILITPVPSTRIGLHYRSGITQDLDGENTISGLTGPLAGGNGRFSAQASLDLPDIVTVAASHAFTPDLTLFSEFQWFNWSRYKEIRGEFVDGRADVVLPQNYRDSIAAVLGAEYAVSSDLTVRCGFRYETTPTRDNYRTTTVPDSDNYSLGAGLTYTLFENLKLDVAVFGTLWEDTEIDRTDTFFAGTPAETSTTVKARAESRSITAALGLRYLF</sequence>
<dbReference type="PANTHER" id="PTHR35093">
    <property type="entry name" value="OUTER MEMBRANE PROTEIN NMB0088-RELATED"/>
    <property type="match status" value="1"/>
</dbReference>
<gene>
    <name evidence="7" type="ORF">DF3PB_1050008</name>
</gene>
<accession>A0A380T8I2</accession>
<reference evidence="7" key="1">
    <citation type="submission" date="2018-07" db="EMBL/GenBank/DDBJ databases">
        <authorList>
            <person name="Quirk P.G."/>
            <person name="Krulwich T.A."/>
        </authorList>
    </citation>
    <scope>NUCLEOTIDE SEQUENCE</scope>
</reference>
<evidence type="ECO:0000256" key="4">
    <source>
        <dbReference type="ARBA" id="ARBA00022729"/>
    </source>
</evidence>
<name>A0A380T8I2_9ZZZZ</name>
<keyword evidence="2" id="KW-1134">Transmembrane beta strand</keyword>
<evidence type="ECO:0000256" key="3">
    <source>
        <dbReference type="ARBA" id="ARBA00022692"/>
    </source>
</evidence>
<evidence type="ECO:0000256" key="5">
    <source>
        <dbReference type="ARBA" id="ARBA00023136"/>
    </source>
</evidence>
<comment type="subcellular location">
    <subcellularLocation>
        <location evidence="1">Cell outer membrane</location>
        <topology evidence="1">Multi-pass membrane protein</topology>
    </subcellularLocation>
</comment>
<evidence type="ECO:0000256" key="2">
    <source>
        <dbReference type="ARBA" id="ARBA00022452"/>
    </source>
</evidence>
<dbReference type="InterPro" id="IPR005017">
    <property type="entry name" value="OMPP1/FadL/TodX"/>
</dbReference>
<evidence type="ECO:0000256" key="6">
    <source>
        <dbReference type="ARBA" id="ARBA00023237"/>
    </source>
</evidence>
<keyword evidence="6" id="KW-0998">Cell outer membrane</keyword>
<evidence type="ECO:0000256" key="1">
    <source>
        <dbReference type="ARBA" id="ARBA00004571"/>
    </source>
</evidence>
<evidence type="ECO:0000313" key="7">
    <source>
        <dbReference type="EMBL" id="SUS03645.1"/>
    </source>
</evidence>